<accession>A0A9D0ZRD7</accession>
<gene>
    <name evidence="2" type="ORF">IAB27_00445</name>
</gene>
<name>A0A9D0ZRD7_9FIRM</name>
<organism evidence="2 3">
    <name type="scientific">Candidatus Coprosoma intestinipullorum</name>
    <dbReference type="NCBI Taxonomy" id="2840752"/>
    <lineage>
        <taxon>Bacteria</taxon>
        <taxon>Bacillati</taxon>
        <taxon>Bacillota</taxon>
        <taxon>Bacillota incertae sedis</taxon>
        <taxon>Candidatus Coprosoma</taxon>
    </lineage>
</organism>
<evidence type="ECO:0000313" key="2">
    <source>
        <dbReference type="EMBL" id="HIQ90087.1"/>
    </source>
</evidence>
<reference evidence="2" key="1">
    <citation type="submission" date="2020-10" db="EMBL/GenBank/DDBJ databases">
        <authorList>
            <person name="Gilroy R."/>
        </authorList>
    </citation>
    <scope>NUCLEOTIDE SEQUENCE</scope>
    <source>
        <strain evidence="2">CHK147-3167</strain>
    </source>
</reference>
<dbReference type="AlphaFoldDB" id="A0A9D0ZRD7"/>
<feature type="transmembrane region" description="Helical" evidence="1">
    <location>
        <begin position="270"/>
        <end position="288"/>
    </location>
</feature>
<sequence>MTILIFLIVLAIAVFIILYRNNSNSNNVYKFINKKVGALYDRYAPYSFKVVREKVKELGQEYTPRQYAIQVIVFAVGAAVVTYLYFYNIIVSIIYAIAAVAVIPYLTYLRCKRLYSEFIFEQIQVYTTNTIMEFATTQSFVKALEGVYSSNVLEDPVKSDVKMMIDLAYENGTIEQSIEYMNSKYDYFIVRNMHQLFLQITNEGAKDSGESLENMSQDIDMLVESVYRDRIDRATFHKKFLQFGILLYLMVMLVQFMLGIETYNQMLEDWWVVLLLHGIIWLNTYFILSGEKYYNEDVGAE</sequence>
<keyword evidence="1" id="KW-1133">Transmembrane helix</keyword>
<comment type="caution">
    <text evidence="2">The sequence shown here is derived from an EMBL/GenBank/DDBJ whole genome shotgun (WGS) entry which is preliminary data.</text>
</comment>
<keyword evidence="1" id="KW-0472">Membrane</keyword>
<feature type="transmembrane region" description="Helical" evidence="1">
    <location>
        <begin position="92"/>
        <end position="109"/>
    </location>
</feature>
<evidence type="ECO:0000313" key="3">
    <source>
        <dbReference type="Proteomes" id="UP000886786"/>
    </source>
</evidence>
<feature type="transmembrane region" description="Helical" evidence="1">
    <location>
        <begin position="6"/>
        <end position="22"/>
    </location>
</feature>
<evidence type="ECO:0000256" key="1">
    <source>
        <dbReference type="SAM" id="Phobius"/>
    </source>
</evidence>
<reference evidence="2" key="2">
    <citation type="journal article" date="2021" name="PeerJ">
        <title>Extensive microbial diversity within the chicken gut microbiome revealed by metagenomics and culture.</title>
        <authorList>
            <person name="Gilroy R."/>
            <person name="Ravi A."/>
            <person name="Getino M."/>
            <person name="Pursley I."/>
            <person name="Horton D.L."/>
            <person name="Alikhan N.F."/>
            <person name="Baker D."/>
            <person name="Gharbi K."/>
            <person name="Hall N."/>
            <person name="Watson M."/>
            <person name="Adriaenssens E.M."/>
            <person name="Foster-Nyarko E."/>
            <person name="Jarju S."/>
            <person name="Secka A."/>
            <person name="Antonio M."/>
            <person name="Oren A."/>
            <person name="Chaudhuri R.R."/>
            <person name="La Ragione R."/>
            <person name="Hildebrand F."/>
            <person name="Pallen M.J."/>
        </authorList>
    </citation>
    <scope>NUCLEOTIDE SEQUENCE</scope>
    <source>
        <strain evidence="2">CHK147-3167</strain>
    </source>
</reference>
<dbReference type="EMBL" id="DVFV01000012">
    <property type="protein sequence ID" value="HIQ90087.1"/>
    <property type="molecule type" value="Genomic_DNA"/>
</dbReference>
<proteinExistence type="predicted"/>
<feature type="transmembrane region" description="Helical" evidence="1">
    <location>
        <begin position="240"/>
        <end position="258"/>
    </location>
</feature>
<protein>
    <recommendedName>
        <fullName evidence="4">Flp pilus assembly protein TadB</fullName>
    </recommendedName>
</protein>
<dbReference type="Proteomes" id="UP000886786">
    <property type="component" value="Unassembled WGS sequence"/>
</dbReference>
<evidence type="ECO:0008006" key="4">
    <source>
        <dbReference type="Google" id="ProtNLM"/>
    </source>
</evidence>
<keyword evidence="1" id="KW-0812">Transmembrane</keyword>
<feature type="transmembrane region" description="Helical" evidence="1">
    <location>
        <begin position="67"/>
        <end position="86"/>
    </location>
</feature>